<organism evidence="1 2">
    <name type="scientific">Allorhodopirellula solitaria</name>
    <dbReference type="NCBI Taxonomy" id="2527987"/>
    <lineage>
        <taxon>Bacteria</taxon>
        <taxon>Pseudomonadati</taxon>
        <taxon>Planctomycetota</taxon>
        <taxon>Planctomycetia</taxon>
        <taxon>Pirellulales</taxon>
        <taxon>Pirellulaceae</taxon>
        <taxon>Allorhodopirellula</taxon>
    </lineage>
</organism>
<dbReference type="InterPro" id="IPR016024">
    <property type="entry name" value="ARM-type_fold"/>
</dbReference>
<dbReference type="AlphaFoldDB" id="A0A5C5WXN2"/>
<gene>
    <name evidence="1" type="ORF">CA85_48990</name>
</gene>
<accession>A0A5C5WXN2</accession>
<dbReference type="SUPFAM" id="SSF48371">
    <property type="entry name" value="ARM repeat"/>
    <property type="match status" value="1"/>
</dbReference>
<protein>
    <submittedName>
        <fullName evidence="1">Uncharacterized protein</fullName>
    </submittedName>
</protein>
<proteinExistence type="predicted"/>
<keyword evidence="2" id="KW-1185">Reference proteome</keyword>
<reference evidence="1 2" key="1">
    <citation type="submission" date="2019-02" db="EMBL/GenBank/DDBJ databases">
        <title>Deep-cultivation of Planctomycetes and their phenomic and genomic characterization uncovers novel biology.</title>
        <authorList>
            <person name="Wiegand S."/>
            <person name="Jogler M."/>
            <person name="Boedeker C."/>
            <person name="Pinto D."/>
            <person name="Vollmers J."/>
            <person name="Rivas-Marin E."/>
            <person name="Kohn T."/>
            <person name="Peeters S.H."/>
            <person name="Heuer A."/>
            <person name="Rast P."/>
            <person name="Oberbeckmann S."/>
            <person name="Bunk B."/>
            <person name="Jeske O."/>
            <person name="Meyerdierks A."/>
            <person name="Storesund J.E."/>
            <person name="Kallscheuer N."/>
            <person name="Luecker S."/>
            <person name="Lage O.M."/>
            <person name="Pohl T."/>
            <person name="Merkel B.J."/>
            <person name="Hornburger P."/>
            <person name="Mueller R.-W."/>
            <person name="Bruemmer F."/>
            <person name="Labrenz M."/>
            <person name="Spormann A.M."/>
            <person name="Op Den Camp H."/>
            <person name="Overmann J."/>
            <person name="Amann R."/>
            <person name="Jetten M.S.M."/>
            <person name="Mascher T."/>
            <person name="Medema M.H."/>
            <person name="Devos D.P."/>
            <person name="Kaster A.-K."/>
            <person name="Ovreas L."/>
            <person name="Rohde M."/>
            <person name="Galperin M.Y."/>
            <person name="Jogler C."/>
        </authorList>
    </citation>
    <scope>NUCLEOTIDE SEQUENCE [LARGE SCALE GENOMIC DNA]</scope>
    <source>
        <strain evidence="1 2">CA85</strain>
    </source>
</reference>
<comment type="caution">
    <text evidence="1">The sequence shown here is derived from an EMBL/GenBank/DDBJ whole genome shotgun (WGS) entry which is preliminary data.</text>
</comment>
<dbReference type="Gene3D" id="1.25.10.10">
    <property type="entry name" value="Leucine-rich Repeat Variant"/>
    <property type="match status" value="1"/>
</dbReference>
<evidence type="ECO:0000313" key="1">
    <source>
        <dbReference type="EMBL" id="TWT55486.1"/>
    </source>
</evidence>
<name>A0A5C5WXN2_9BACT</name>
<dbReference type="InterPro" id="IPR011989">
    <property type="entry name" value="ARM-like"/>
</dbReference>
<dbReference type="EMBL" id="SJPK01000025">
    <property type="protein sequence ID" value="TWT55486.1"/>
    <property type="molecule type" value="Genomic_DNA"/>
</dbReference>
<evidence type="ECO:0000313" key="2">
    <source>
        <dbReference type="Proteomes" id="UP000318053"/>
    </source>
</evidence>
<dbReference type="Proteomes" id="UP000318053">
    <property type="component" value="Unassembled WGS sequence"/>
</dbReference>
<sequence length="721" mass="79925">MQESQKMIDVASPEIRIAIPKAKSLAFLGNPAEGISLLEAKVDSSSAKIDQLAALLAICEILHCDYRDNEALGVFDQRIVPLMGSFSEEIEIAVEFNRSDIVHSLLQNDDFYGLVDRASIADVELWNHRAYYGVIEAREQGKRHESLPNTWQELLRAYYQGCWRSYRLASKLMAIECMDLGWPDEAIYHALVAGDQRTAKAFGTALLLQGNPDRVAKSTSKWLDCTHLKRLFVVGCDILDGYVDAIPDGQFDDVFERVRTMASLHGSEWQEHSCVSRAWNSMSDMSWRLNNNQAVRLLSTAINHPIWSVPIEGGNRVLPVRDKMMNSLAASAAVLPPESVSELVEATVELVVERKQHTDYPNAIELLCRLGSLCGDDAKKRIKEALYQPGKPLDSYLLQVAPNFNAKLKEPESLSSDIDKVADRIRQQFQWLPLSAEVKQLGGAFGFFTVVKDDQKLVVQSISTVHEHAILRHREHLSLDALQKLIDAMLDMISENENLINNKIQLVQVMGSVGDVCSAAQAKQIFNVLSPMANGIIKEPELTQSVAESQNPLNPFKMGAGKPTDLRGVAIFTLSCIERDKPGVFAGELDSIIEAGLTESDPQVRALSLAAAREKPTISEAEFTAVILATRDADPAVANSAFGVLANKEELQLTRPQWRLVIHTAKLAAQSNEVKVRRAAAYACSKLKSKITTNTLRDEMDKLLETLCNDKCASVRRHASE</sequence>